<dbReference type="AlphaFoldDB" id="A0A5B0ANQ5"/>
<gene>
    <name evidence="2" type="ORF">FGF04_26965</name>
</gene>
<protein>
    <submittedName>
        <fullName evidence="2">Uncharacterized protein</fullName>
    </submittedName>
</protein>
<evidence type="ECO:0000256" key="1">
    <source>
        <dbReference type="SAM" id="MobiDB-lite"/>
    </source>
</evidence>
<feature type="region of interest" description="Disordered" evidence="1">
    <location>
        <begin position="1"/>
        <end position="105"/>
    </location>
</feature>
<organism evidence="2 3">
    <name type="scientific">Streptomyces apricus</name>
    <dbReference type="NCBI Taxonomy" id="1828112"/>
    <lineage>
        <taxon>Bacteria</taxon>
        <taxon>Bacillati</taxon>
        <taxon>Actinomycetota</taxon>
        <taxon>Actinomycetes</taxon>
        <taxon>Kitasatosporales</taxon>
        <taxon>Streptomycetaceae</taxon>
        <taxon>Streptomyces</taxon>
    </lineage>
</organism>
<feature type="compositionally biased region" description="Polar residues" evidence="1">
    <location>
        <begin position="11"/>
        <end position="30"/>
    </location>
</feature>
<proteinExistence type="predicted"/>
<evidence type="ECO:0000313" key="2">
    <source>
        <dbReference type="EMBL" id="KAA0930702.1"/>
    </source>
</evidence>
<comment type="caution">
    <text evidence="2">The sequence shown here is derived from an EMBL/GenBank/DDBJ whole genome shotgun (WGS) entry which is preliminary data.</text>
</comment>
<name>A0A5B0ANQ5_9ACTN</name>
<accession>A0A5B0ANQ5</accession>
<dbReference type="EMBL" id="VDFC01000047">
    <property type="protein sequence ID" value="KAA0930702.1"/>
    <property type="molecule type" value="Genomic_DNA"/>
</dbReference>
<feature type="region of interest" description="Disordered" evidence="1">
    <location>
        <begin position="194"/>
        <end position="237"/>
    </location>
</feature>
<keyword evidence="3" id="KW-1185">Reference proteome</keyword>
<dbReference type="Proteomes" id="UP000324965">
    <property type="component" value="Unassembled WGS sequence"/>
</dbReference>
<evidence type="ECO:0000313" key="3">
    <source>
        <dbReference type="Proteomes" id="UP000324965"/>
    </source>
</evidence>
<sequence length="237" mass="23383">MTRPSGPGTPFRSSVPVTSSAAARSSVPVTSSLAVRRSAPARSSAPVGPSRSAGPSSASGSSSPSGSSSSSRSSSPSGSPSGIRSSSSRSPSPSRPGWSPSPCPSLCSRTVPCSKACEVASTVPGGCPPVRSQVTETVTVPPGATVRGLTSAAGSAAAAPAAVPSARVVRAVADSARAVRRNGMGLGLLRPWAGDPHIPVRPRRRGTTGMPRGPSEPAPGRGARGRTPFVPRGHPSG</sequence>
<dbReference type="InterPro" id="IPR009306">
    <property type="entry name" value="DUF963"/>
</dbReference>
<reference evidence="2 3" key="1">
    <citation type="submission" date="2019-05" db="EMBL/GenBank/DDBJ databases">
        <authorList>
            <person name="Hariharan J."/>
            <person name="Choudoir M.J."/>
            <person name="Diebold P."/>
            <person name="Panke-Buisse K."/>
            <person name="Buckley D.H."/>
        </authorList>
    </citation>
    <scope>NUCLEOTIDE SEQUENCE [LARGE SCALE GENOMIC DNA]</scope>
    <source>
        <strain evidence="2 3">SUN51</strain>
    </source>
</reference>
<feature type="compositionally biased region" description="Low complexity" evidence="1">
    <location>
        <begin position="31"/>
        <end position="100"/>
    </location>
</feature>
<dbReference type="Pfam" id="PF06131">
    <property type="entry name" value="DUF963"/>
    <property type="match status" value="1"/>
</dbReference>